<organism evidence="8 9">
    <name type="scientific">Vitis vinifera</name>
    <name type="common">Grape</name>
    <dbReference type="NCBI Taxonomy" id="29760"/>
    <lineage>
        <taxon>Eukaryota</taxon>
        <taxon>Viridiplantae</taxon>
        <taxon>Streptophyta</taxon>
        <taxon>Embryophyta</taxon>
        <taxon>Tracheophyta</taxon>
        <taxon>Spermatophyta</taxon>
        <taxon>Magnoliopsida</taxon>
        <taxon>eudicotyledons</taxon>
        <taxon>Gunneridae</taxon>
        <taxon>Pentapetalae</taxon>
        <taxon>rosids</taxon>
        <taxon>Vitales</taxon>
        <taxon>Vitaceae</taxon>
        <taxon>Viteae</taxon>
        <taxon>Vitis</taxon>
    </lineage>
</organism>
<dbReference type="InterPro" id="IPR036397">
    <property type="entry name" value="RNaseH_sf"/>
</dbReference>
<evidence type="ECO:0000313" key="9">
    <source>
        <dbReference type="Proteomes" id="UP000288805"/>
    </source>
</evidence>
<evidence type="ECO:0000259" key="7">
    <source>
        <dbReference type="PROSITE" id="PS50994"/>
    </source>
</evidence>
<dbReference type="InterPro" id="IPR002156">
    <property type="entry name" value="RNaseH_domain"/>
</dbReference>
<dbReference type="PROSITE" id="PS50994">
    <property type="entry name" value="INTEGRASE"/>
    <property type="match status" value="1"/>
</dbReference>
<gene>
    <name evidence="8" type="primary">Tf2-2_85</name>
    <name evidence="8" type="ORF">CK203_044567</name>
</gene>
<keyword evidence="4" id="KW-0255">Endonuclease</keyword>
<dbReference type="Proteomes" id="UP000288805">
    <property type="component" value="Unassembled WGS sequence"/>
</dbReference>
<proteinExistence type="predicted"/>
<dbReference type="InterPro" id="IPR043502">
    <property type="entry name" value="DNA/RNA_pol_sf"/>
</dbReference>
<dbReference type="GO" id="GO:0004523">
    <property type="term" value="F:RNA-DNA hybrid ribonuclease activity"/>
    <property type="evidence" value="ECO:0007669"/>
    <property type="project" value="InterPro"/>
</dbReference>
<dbReference type="Gene3D" id="3.30.420.10">
    <property type="entry name" value="Ribonuclease H-like superfamily/Ribonuclease H"/>
    <property type="match status" value="2"/>
</dbReference>
<dbReference type="GO" id="GO:0015074">
    <property type="term" value="P:DNA integration"/>
    <property type="evidence" value="ECO:0007669"/>
    <property type="project" value="InterPro"/>
</dbReference>
<dbReference type="SUPFAM" id="SSF53098">
    <property type="entry name" value="Ribonuclease H-like"/>
    <property type="match status" value="2"/>
</dbReference>
<evidence type="ECO:0000256" key="1">
    <source>
        <dbReference type="ARBA" id="ARBA00022679"/>
    </source>
</evidence>
<dbReference type="PANTHER" id="PTHR48475:SF1">
    <property type="entry name" value="RNASE H TYPE-1 DOMAIN-CONTAINING PROTEIN"/>
    <property type="match status" value="1"/>
</dbReference>
<dbReference type="Pfam" id="PF13456">
    <property type="entry name" value="RVT_3"/>
    <property type="match status" value="1"/>
</dbReference>
<dbReference type="EMBL" id="QGNW01000213">
    <property type="protein sequence ID" value="RVW84661.1"/>
    <property type="molecule type" value="Genomic_DNA"/>
</dbReference>
<dbReference type="InterPro" id="IPR001584">
    <property type="entry name" value="Integrase_cat-core"/>
</dbReference>
<keyword evidence="6" id="KW-0695">RNA-directed DNA polymerase</keyword>
<protein>
    <submittedName>
        <fullName evidence="8">Transposon Tf2-2 polyprotein</fullName>
    </submittedName>
</protein>
<dbReference type="AlphaFoldDB" id="A0A438HJN0"/>
<dbReference type="CDD" id="cd09279">
    <property type="entry name" value="RNase_HI_like"/>
    <property type="match status" value="1"/>
</dbReference>
<dbReference type="Gene3D" id="3.30.70.270">
    <property type="match status" value="1"/>
</dbReference>
<dbReference type="GO" id="GO:0003676">
    <property type="term" value="F:nucleic acid binding"/>
    <property type="evidence" value="ECO:0007669"/>
    <property type="project" value="InterPro"/>
</dbReference>
<comment type="caution">
    <text evidence="8">The sequence shown here is derived from an EMBL/GenBank/DDBJ whole genome shotgun (WGS) entry which is preliminary data.</text>
</comment>
<evidence type="ECO:0000313" key="8">
    <source>
        <dbReference type="EMBL" id="RVW84661.1"/>
    </source>
</evidence>
<reference evidence="8 9" key="1">
    <citation type="journal article" date="2018" name="PLoS Genet.">
        <title>Population sequencing reveals clonal diversity and ancestral inbreeding in the grapevine cultivar Chardonnay.</title>
        <authorList>
            <person name="Roach M.J."/>
            <person name="Johnson D.L."/>
            <person name="Bohlmann J."/>
            <person name="van Vuuren H.J."/>
            <person name="Jones S.J."/>
            <person name="Pretorius I.S."/>
            <person name="Schmidt S.A."/>
            <person name="Borneman A.R."/>
        </authorList>
    </citation>
    <scope>NUCLEOTIDE SEQUENCE [LARGE SCALE GENOMIC DNA]</scope>
    <source>
        <strain evidence="9">cv. Chardonnay</strain>
        <tissue evidence="8">Leaf</tissue>
    </source>
</reference>
<keyword evidence="1" id="KW-0808">Transferase</keyword>
<dbReference type="InterPro" id="IPR043128">
    <property type="entry name" value="Rev_trsase/Diguanyl_cyclase"/>
</dbReference>
<evidence type="ECO:0000256" key="3">
    <source>
        <dbReference type="ARBA" id="ARBA00022722"/>
    </source>
</evidence>
<keyword evidence="2" id="KW-0548">Nucleotidyltransferase</keyword>
<dbReference type="PANTHER" id="PTHR48475">
    <property type="entry name" value="RIBONUCLEASE H"/>
    <property type="match status" value="1"/>
</dbReference>
<evidence type="ECO:0000256" key="5">
    <source>
        <dbReference type="ARBA" id="ARBA00022801"/>
    </source>
</evidence>
<evidence type="ECO:0000256" key="2">
    <source>
        <dbReference type="ARBA" id="ARBA00022695"/>
    </source>
</evidence>
<keyword evidence="3" id="KW-0540">Nuclease</keyword>
<sequence length="539" mass="62696">MNPKKYTFGVTSGKLLGHMVNERGIEVDPDKIKVILDMPVLRTEKKIRGFLGRLHYISRFMAKLTNICESIFRLLRKNQLTVWNDAFQLASKKIKEYLLSSPVLVPPMLRCPLLLYLSVLDMALGCILAHLDDSRNERAIYYLSKRMLEYEMRYVMIKRLYLSLGWATRRLRHYMTEYLVHLISRLDLLRYLFDRPALTGKLMRWLVLLTEFDIQYVSQKSIKGSIVADHLASLSIYEDKPIDDDFPNEEFITMISLSDRHSATNNIVEYETCILGPETALELGIRQMKVFGDSNLVLKQIKGNWRTKDVKLRSYHAYLEWYSFSKRRLLTGWVFNDLRYTHLPRAQNEFADVLATLASSVDFLTDVVIPPLLIESRFAPAYCCLIGETKSKKIYLELHTLTSPWPFSIWSIDIIGKISPKSSSGHEFILVTIDYFTKWVETTSYARLTSARVSSFIRSHIICHYGVPHELISDKGVHFRAEVDTLLQRYNIQHHKLSAYMPQTNEAVEAANKSIKRILRKMVETSRDWSEKLPFALWA</sequence>
<dbReference type="Pfam" id="PF17917">
    <property type="entry name" value="RT_RNaseH"/>
    <property type="match status" value="1"/>
</dbReference>
<name>A0A438HJN0_VITVI</name>
<evidence type="ECO:0000256" key="4">
    <source>
        <dbReference type="ARBA" id="ARBA00022759"/>
    </source>
</evidence>
<feature type="domain" description="Integrase catalytic" evidence="7">
    <location>
        <begin position="400"/>
        <end position="539"/>
    </location>
</feature>
<accession>A0A438HJN0</accession>
<dbReference type="InterPro" id="IPR041373">
    <property type="entry name" value="RT_RNaseH"/>
</dbReference>
<keyword evidence="5" id="KW-0378">Hydrolase</keyword>
<dbReference type="GO" id="GO:0003964">
    <property type="term" value="F:RNA-directed DNA polymerase activity"/>
    <property type="evidence" value="ECO:0007669"/>
    <property type="project" value="UniProtKB-KW"/>
</dbReference>
<evidence type="ECO:0000256" key="6">
    <source>
        <dbReference type="ARBA" id="ARBA00022918"/>
    </source>
</evidence>
<dbReference type="InterPro" id="IPR012337">
    <property type="entry name" value="RNaseH-like_sf"/>
</dbReference>
<dbReference type="SUPFAM" id="SSF56672">
    <property type="entry name" value="DNA/RNA polymerases"/>
    <property type="match status" value="1"/>
</dbReference>